<evidence type="ECO:0000313" key="11">
    <source>
        <dbReference type="EMBL" id="CAD9570127.1"/>
    </source>
</evidence>
<gene>
    <name evidence="11" type="ORF">LDAN0321_LOCUS7108</name>
</gene>
<dbReference type="Pfam" id="PF06565">
    <property type="entry name" value="DM10_dom"/>
    <property type="match status" value="3"/>
</dbReference>
<feature type="domain" description="EF-hand" evidence="9">
    <location>
        <begin position="627"/>
        <end position="662"/>
    </location>
</feature>
<dbReference type="PANTHER" id="PTHR12086">
    <property type="entry name" value="EF-HAND DOMAIN C-TERMINAL CONTAINING PROTEIN"/>
    <property type="match status" value="1"/>
</dbReference>
<evidence type="ECO:0000256" key="6">
    <source>
        <dbReference type="ARBA" id="ARBA00023212"/>
    </source>
</evidence>
<evidence type="ECO:0000256" key="5">
    <source>
        <dbReference type="ARBA" id="ARBA00023069"/>
    </source>
</evidence>
<sequence>MITQLSHYNQVRPSTAGGWGSRSSFDSSKRFKSDFPNLPGFRQTSSMRPRTPKHQSLNFVNGYMMVNPRRLSDHSAASTPMVSLQNRPMTASAVMKETTDPNDVTGRYSFARRRVDRTENKISLPFCAKSSLPLFIKHDRRVLLFDAYFEEDVQQCAIETTRLHKCEIFFYVEDGTIEIIQKKLDNSGMPQGTFLRRSKVPKHIQSSELSTEYYGVDDFHIGSDIVIYSRNFNIVNCNESTRQYLFENHGRDMNDLAARPFPRDQFAEVVKEKMSRESGKPGVNRNRKMHELKQIMESMLGKPTSMTDRGMFLECGSKALCFDIVWDDRERLYGDLQFFRLQYFLADDTIEILPVHGKLDGRDHFPKLLNRSKLPKHKDSNEFYTWNDLAIGETINVYGRSMLIAKCDKFTRSHYESEGIPLDLDMSLEQNEDVPVLHRIIPPYNGFGSEEDSLRSCTGGLNPPPPKRDIAKQSRIGIVLRFNAKLLSDKDEDFRRRFVIQYFMEDDTISIMEPPVRNSGLMGGKFLRRQVQKKPDGSRYGPSDMHVGNEVEFVCHKFILLNADEYSYRIMENDDRTFPFSNFSRLHSQLMEKLDDIKHYFVASYNGDGMLDIDEFECCCKMINLRFNKQELITLWRKIDRKGKGRVTFTKLIKLASDVPIHAPFACAR</sequence>
<dbReference type="InterPro" id="IPR006602">
    <property type="entry name" value="DM10_dom"/>
</dbReference>
<dbReference type="GO" id="GO:0060285">
    <property type="term" value="P:cilium-dependent cell motility"/>
    <property type="evidence" value="ECO:0007669"/>
    <property type="project" value="TreeGrafter"/>
</dbReference>
<evidence type="ECO:0000259" key="9">
    <source>
        <dbReference type="PROSITE" id="PS50222"/>
    </source>
</evidence>
<protein>
    <recommendedName>
        <fullName evidence="12">Calmodulin</fullName>
    </recommendedName>
</protein>
<feature type="compositionally biased region" description="Polar residues" evidence="8">
    <location>
        <begin position="42"/>
        <end position="53"/>
    </location>
</feature>
<evidence type="ECO:0000259" key="10">
    <source>
        <dbReference type="PROSITE" id="PS51336"/>
    </source>
</evidence>
<dbReference type="FunFam" id="2.30.29.170:FF:000004">
    <property type="entry name" value="EF-hand domain containing 2"/>
    <property type="match status" value="1"/>
</dbReference>
<evidence type="ECO:0000256" key="7">
    <source>
        <dbReference type="ARBA" id="ARBA00023273"/>
    </source>
</evidence>
<evidence type="ECO:0000256" key="4">
    <source>
        <dbReference type="ARBA" id="ARBA00022846"/>
    </source>
</evidence>
<dbReference type="GO" id="GO:0005930">
    <property type="term" value="C:axoneme"/>
    <property type="evidence" value="ECO:0007669"/>
    <property type="project" value="TreeGrafter"/>
</dbReference>
<keyword evidence="2" id="KW-0963">Cytoplasm</keyword>
<accession>A0A7S2K9C8</accession>
<keyword evidence="7" id="KW-0966">Cell projection</keyword>
<evidence type="ECO:0000256" key="8">
    <source>
        <dbReference type="SAM" id="MobiDB-lite"/>
    </source>
</evidence>
<comment type="subcellular location">
    <subcellularLocation>
        <location evidence="1">Cytoplasm</location>
        <location evidence="1">Cytoskeleton</location>
        <location evidence="1">Flagellum axoneme</location>
    </subcellularLocation>
</comment>
<feature type="domain" description="DM10" evidence="10">
    <location>
        <begin position="476"/>
        <end position="575"/>
    </location>
</feature>
<reference evidence="11" key="1">
    <citation type="submission" date="2021-01" db="EMBL/GenBank/DDBJ databases">
        <authorList>
            <person name="Corre E."/>
            <person name="Pelletier E."/>
            <person name="Niang G."/>
            <person name="Scheremetjew M."/>
            <person name="Finn R."/>
            <person name="Kale V."/>
            <person name="Holt S."/>
            <person name="Cochrane G."/>
            <person name="Meng A."/>
            <person name="Brown T."/>
            <person name="Cohen L."/>
        </authorList>
    </citation>
    <scope>NUCLEOTIDE SEQUENCE</scope>
    <source>
        <strain evidence="11">B650</strain>
    </source>
</reference>
<feature type="domain" description="DM10" evidence="10">
    <location>
        <begin position="139"/>
        <end position="249"/>
    </location>
</feature>
<dbReference type="PROSITE" id="PS51336">
    <property type="entry name" value="DM10"/>
    <property type="match status" value="3"/>
</dbReference>
<organism evidence="11">
    <name type="scientific">Leptocylindrus danicus</name>
    <dbReference type="NCBI Taxonomy" id="163516"/>
    <lineage>
        <taxon>Eukaryota</taxon>
        <taxon>Sar</taxon>
        <taxon>Stramenopiles</taxon>
        <taxon>Ochrophyta</taxon>
        <taxon>Bacillariophyta</taxon>
        <taxon>Coscinodiscophyceae</taxon>
        <taxon>Chaetocerotophycidae</taxon>
        <taxon>Leptocylindrales</taxon>
        <taxon>Leptocylindraceae</taxon>
        <taxon>Leptocylindrus</taxon>
    </lineage>
</organism>
<evidence type="ECO:0000256" key="1">
    <source>
        <dbReference type="ARBA" id="ARBA00004611"/>
    </source>
</evidence>
<dbReference type="GO" id="GO:0072686">
    <property type="term" value="C:mitotic spindle"/>
    <property type="evidence" value="ECO:0007669"/>
    <property type="project" value="TreeGrafter"/>
</dbReference>
<dbReference type="SMART" id="SM00676">
    <property type="entry name" value="DM10"/>
    <property type="match status" value="3"/>
</dbReference>
<keyword evidence="4" id="KW-0282">Flagellum</keyword>
<proteinExistence type="predicted"/>
<dbReference type="Gene3D" id="1.10.238.10">
    <property type="entry name" value="EF-hand"/>
    <property type="match status" value="1"/>
</dbReference>
<keyword evidence="5" id="KW-0969">Cilium</keyword>
<keyword evidence="6" id="KW-0206">Cytoskeleton</keyword>
<dbReference type="FunFam" id="2.30.29.170:FF:000002">
    <property type="entry name" value="EF-hand domain (C-terminal) containing 1"/>
    <property type="match status" value="1"/>
</dbReference>
<dbReference type="GO" id="GO:0043014">
    <property type="term" value="F:alpha-tubulin binding"/>
    <property type="evidence" value="ECO:0007669"/>
    <property type="project" value="TreeGrafter"/>
</dbReference>
<dbReference type="InterPro" id="IPR011992">
    <property type="entry name" value="EF-hand-dom_pair"/>
</dbReference>
<dbReference type="AlphaFoldDB" id="A0A7S2K9C8"/>
<feature type="compositionally biased region" description="Polar residues" evidence="8">
    <location>
        <begin position="1"/>
        <end position="13"/>
    </location>
</feature>
<dbReference type="GO" id="GO:0000281">
    <property type="term" value="P:mitotic cytokinesis"/>
    <property type="evidence" value="ECO:0007669"/>
    <property type="project" value="TreeGrafter"/>
</dbReference>
<feature type="domain" description="DM10" evidence="10">
    <location>
        <begin position="316"/>
        <end position="419"/>
    </location>
</feature>
<name>A0A7S2K9C8_9STRA</name>
<dbReference type="PANTHER" id="PTHR12086:SF9">
    <property type="entry name" value="EF-HAND DOMAIN-CONTAINING PROTEIN 1"/>
    <property type="match status" value="1"/>
</dbReference>
<dbReference type="SUPFAM" id="SSF47473">
    <property type="entry name" value="EF-hand"/>
    <property type="match status" value="1"/>
</dbReference>
<dbReference type="GO" id="GO:0007052">
    <property type="term" value="P:mitotic spindle organization"/>
    <property type="evidence" value="ECO:0007669"/>
    <property type="project" value="TreeGrafter"/>
</dbReference>
<dbReference type="EMBL" id="HBGY01011208">
    <property type="protein sequence ID" value="CAD9570127.1"/>
    <property type="molecule type" value="Transcribed_RNA"/>
</dbReference>
<evidence type="ECO:0000256" key="2">
    <source>
        <dbReference type="ARBA" id="ARBA00022490"/>
    </source>
</evidence>
<evidence type="ECO:0000256" key="3">
    <source>
        <dbReference type="ARBA" id="ARBA00022737"/>
    </source>
</evidence>
<dbReference type="GO" id="GO:0005509">
    <property type="term" value="F:calcium ion binding"/>
    <property type="evidence" value="ECO:0007669"/>
    <property type="project" value="InterPro"/>
</dbReference>
<dbReference type="Gene3D" id="2.30.29.170">
    <property type="match status" value="3"/>
</dbReference>
<evidence type="ECO:0008006" key="12">
    <source>
        <dbReference type="Google" id="ProtNLM"/>
    </source>
</evidence>
<dbReference type="InterPro" id="IPR040193">
    <property type="entry name" value="EFHC1/EFHC2/EFHB"/>
</dbReference>
<dbReference type="PROSITE" id="PS50222">
    <property type="entry name" value="EF_HAND_2"/>
    <property type="match status" value="1"/>
</dbReference>
<dbReference type="InterPro" id="IPR002048">
    <property type="entry name" value="EF_hand_dom"/>
</dbReference>
<feature type="region of interest" description="Disordered" evidence="8">
    <location>
        <begin position="1"/>
        <end position="53"/>
    </location>
</feature>
<keyword evidence="3" id="KW-0677">Repeat</keyword>